<organism evidence="4">
    <name type="scientific">Schistocephalus solidus</name>
    <name type="common">Tapeworm</name>
    <dbReference type="NCBI Taxonomy" id="70667"/>
    <lineage>
        <taxon>Eukaryota</taxon>
        <taxon>Metazoa</taxon>
        <taxon>Spiralia</taxon>
        <taxon>Lophotrochozoa</taxon>
        <taxon>Platyhelminthes</taxon>
        <taxon>Cestoda</taxon>
        <taxon>Eucestoda</taxon>
        <taxon>Diphyllobothriidea</taxon>
        <taxon>Diphyllobothriidae</taxon>
        <taxon>Schistocephalus</taxon>
    </lineage>
</organism>
<gene>
    <name evidence="2" type="ORF">SSLN_LOCUS18836</name>
</gene>
<dbReference type="EMBL" id="UYSU01045467">
    <property type="protein sequence ID" value="VDM05222.1"/>
    <property type="molecule type" value="Genomic_DNA"/>
</dbReference>
<dbReference type="WBParaSite" id="SSLN_0001955301-mRNA-1">
    <property type="protein sequence ID" value="SSLN_0001955301-mRNA-1"/>
    <property type="gene ID" value="SSLN_0001955301"/>
</dbReference>
<accession>A0A183TQT8</accession>
<evidence type="ECO:0000313" key="2">
    <source>
        <dbReference type="EMBL" id="VDM05222.1"/>
    </source>
</evidence>
<keyword evidence="1" id="KW-0472">Membrane</keyword>
<dbReference type="AlphaFoldDB" id="A0A183TQT8"/>
<keyword evidence="1" id="KW-1133">Transmembrane helix</keyword>
<sequence length="106" mass="11744">MDSKVILMQVPAHGNSVGSPVFFMCLTGLLQVSLLGVAVPFANGAFKRFLSPTEPSNGSFHQRSLQTVPFVNGAFKRFLSQTEPSNVSFRHVSDVHYRSRRPALFF</sequence>
<evidence type="ECO:0000313" key="3">
    <source>
        <dbReference type="Proteomes" id="UP000275846"/>
    </source>
</evidence>
<keyword evidence="3" id="KW-1185">Reference proteome</keyword>
<keyword evidence="1" id="KW-0812">Transmembrane</keyword>
<feature type="transmembrane region" description="Helical" evidence="1">
    <location>
        <begin position="20"/>
        <end position="42"/>
    </location>
</feature>
<evidence type="ECO:0000313" key="4">
    <source>
        <dbReference type="WBParaSite" id="SSLN_0001955301-mRNA-1"/>
    </source>
</evidence>
<protein>
    <submittedName>
        <fullName evidence="4">Secreted protein</fullName>
    </submittedName>
</protein>
<evidence type="ECO:0000256" key="1">
    <source>
        <dbReference type="SAM" id="Phobius"/>
    </source>
</evidence>
<reference evidence="2 3" key="2">
    <citation type="submission" date="2018-11" db="EMBL/GenBank/DDBJ databases">
        <authorList>
            <consortium name="Pathogen Informatics"/>
        </authorList>
    </citation>
    <scope>NUCLEOTIDE SEQUENCE [LARGE SCALE GENOMIC DNA]</scope>
    <source>
        <strain evidence="2 3">NST_G2</strain>
    </source>
</reference>
<proteinExistence type="predicted"/>
<dbReference type="Proteomes" id="UP000275846">
    <property type="component" value="Unassembled WGS sequence"/>
</dbReference>
<reference evidence="4" key="1">
    <citation type="submission" date="2016-06" db="UniProtKB">
        <authorList>
            <consortium name="WormBaseParasite"/>
        </authorList>
    </citation>
    <scope>IDENTIFICATION</scope>
</reference>
<name>A0A183TQT8_SCHSO</name>